<organism evidence="1 2">
    <name type="scientific">Ranitomeya imitator</name>
    <name type="common">mimic poison frog</name>
    <dbReference type="NCBI Taxonomy" id="111125"/>
    <lineage>
        <taxon>Eukaryota</taxon>
        <taxon>Metazoa</taxon>
        <taxon>Chordata</taxon>
        <taxon>Craniata</taxon>
        <taxon>Vertebrata</taxon>
        <taxon>Euteleostomi</taxon>
        <taxon>Amphibia</taxon>
        <taxon>Batrachia</taxon>
        <taxon>Anura</taxon>
        <taxon>Neobatrachia</taxon>
        <taxon>Hyloidea</taxon>
        <taxon>Dendrobatidae</taxon>
        <taxon>Dendrobatinae</taxon>
        <taxon>Ranitomeya</taxon>
    </lineage>
</organism>
<gene>
    <name evidence="1" type="ORF">RIMI_LOCUS23436265</name>
</gene>
<comment type="caution">
    <text evidence="1">The sequence shown here is derived from an EMBL/GenBank/DDBJ whole genome shotgun (WGS) entry which is preliminary data.</text>
</comment>
<keyword evidence="2" id="KW-1185">Reference proteome</keyword>
<reference evidence="1" key="1">
    <citation type="submission" date="2023-07" db="EMBL/GenBank/DDBJ databases">
        <authorList>
            <person name="Stuckert A."/>
        </authorList>
    </citation>
    <scope>NUCLEOTIDE SEQUENCE</scope>
</reference>
<dbReference type="EMBL" id="CAUEEQ010079690">
    <property type="protein sequence ID" value="CAJ0968801.1"/>
    <property type="molecule type" value="Genomic_DNA"/>
</dbReference>
<dbReference type="PANTHER" id="PTHR21301">
    <property type="entry name" value="REVERSE TRANSCRIPTASE"/>
    <property type="match status" value="1"/>
</dbReference>
<evidence type="ECO:0008006" key="3">
    <source>
        <dbReference type="Google" id="ProtNLM"/>
    </source>
</evidence>
<evidence type="ECO:0000313" key="2">
    <source>
        <dbReference type="Proteomes" id="UP001176940"/>
    </source>
</evidence>
<protein>
    <recommendedName>
        <fullName evidence="3">Reverse transcriptase domain-containing protein</fullName>
    </recommendedName>
</protein>
<dbReference type="PANTHER" id="PTHR21301:SF12">
    <property type="match status" value="1"/>
</dbReference>
<sequence length="364" mass="41672">MFYLLPKLHKNALDPPGHPIVSGNESLTEIICKIIDYYLKPIVTTLPSFTLDTTAALKRLDQLNLDNMILVIADAEALYTSIKHTQGIAAVTWFLQNSNLDNDMCKFLLTLLEFILTHNCFMFKDQIFLQIQGFWEWEIFQCSNIPGINKIQNWIRYIDDIIFVWEGTIDELKKLMMALNENDYNIDLTYSYGRRITFLDTDISINNDGSILTTLPLHQTYPSMSMAAHYPQSHTPASPLCQALHWLPIAQRLQFKTLTLIYKAIHNLSPPYICDMVSQYLPTRNLRSSQDLLLYSPLISSSHNRIQDFSRASPILWNSTPTHQTRAYHRNLQKEPEDSSLPTSLQPAVILNLLNSCTASSSLS</sequence>
<proteinExistence type="predicted"/>
<evidence type="ECO:0000313" key="1">
    <source>
        <dbReference type="EMBL" id="CAJ0968801.1"/>
    </source>
</evidence>
<name>A0ABN9MQN9_9NEOB</name>
<accession>A0ABN9MQN9</accession>
<dbReference type="Proteomes" id="UP001176940">
    <property type="component" value="Unassembled WGS sequence"/>
</dbReference>